<dbReference type="Proteomes" id="UP000298327">
    <property type="component" value="Unassembled WGS sequence"/>
</dbReference>
<sequence>MFSKRYAILDTKEYDSKWGAITLPVVEEDPFLSAMDEAEGSKDQSLTLSSLKHSDLEVIFKKLDNFNNWPPESEKTVDQFYRLLDMGRAQSSKRSSDSLQASM</sequence>
<keyword evidence="2" id="KW-1185">Reference proteome</keyword>
<comment type="caution">
    <text evidence="1">The sequence shown here is derived from an EMBL/GenBank/DDBJ whole genome shotgun (WGS) entry which is preliminary data.</text>
</comment>
<name>A0A4Y9YCZ5_9AGAM</name>
<dbReference type="AlphaFoldDB" id="A0A4Y9YCZ5"/>
<evidence type="ECO:0000313" key="2">
    <source>
        <dbReference type="Proteomes" id="UP000298327"/>
    </source>
</evidence>
<gene>
    <name evidence="1" type="ORF">EVG20_g8036</name>
</gene>
<proteinExistence type="predicted"/>
<reference evidence="1 2" key="1">
    <citation type="submission" date="2019-02" db="EMBL/GenBank/DDBJ databases">
        <title>Genome sequencing of the rare red list fungi Dentipellis fragilis.</title>
        <authorList>
            <person name="Buettner E."/>
            <person name="Kellner H."/>
        </authorList>
    </citation>
    <scope>NUCLEOTIDE SEQUENCE [LARGE SCALE GENOMIC DNA]</scope>
    <source>
        <strain evidence="1 2">DSM 105465</strain>
    </source>
</reference>
<organism evidence="1 2">
    <name type="scientific">Dentipellis fragilis</name>
    <dbReference type="NCBI Taxonomy" id="205917"/>
    <lineage>
        <taxon>Eukaryota</taxon>
        <taxon>Fungi</taxon>
        <taxon>Dikarya</taxon>
        <taxon>Basidiomycota</taxon>
        <taxon>Agaricomycotina</taxon>
        <taxon>Agaricomycetes</taxon>
        <taxon>Russulales</taxon>
        <taxon>Hericiaceae</taxon>
        <taxon>Dentipellis</taxon>
    </lineage>
</organism>
<dbReference type="EMBL" id="SEOQ01000661">
    <property type="protein sequence ID" value="TFY58749.1"/>
    <property type="molecule type" value="Genomic_DNA"/>
</dbReference>
<evidence type="ECO:0000313" key="1">
    <source>
        <dbReference type="EMBL" id="TFY58749.1"/>
    </source>
</evidence>
<accession>A0A4Y9YCZ5</accession>
<protein>
    <submittedName>
        <fullName evidence="1">Uncharacterized protein</fullName>
    </submittedName>
</protein>